<comment type="subcellular location">
    <subcellularLocation>
        <location evidence="5">Cytoplasm</location>
    </subcellularLocation>
</comment>
<dbReference type="InterPro" id="IPR036107">
    <property type="entry name" value="CsrA_sf"/>
</dbReference>
<reference evidence="6 7" key="1">
    <citation type="submission" date="2012-02" db="EMBL/GenBank/DDBJ databases">
        <title>Complete genome sequence of Phycisphaera mikurensis NBRC 102666.</title>
        <authorList>
            <person name="Ankai A."/>
            <person name="Hosoyama A."/>
            <person name="Terui Y."/>
            <person name="Sekine M."/>
            <person name="Fukai R."/>
            <person name="Kato Y."/>
            <person name="Nakamura S."/>
            <person name="Yamada-Narita S."/>
            <person name="Kawakoshi A."/>
            <person name="Fukunaga Y."/>
            <person name="Yamazaki S."/>
            <person name="Fujita N."/>
        </authorList>
    </citation>
    <scope>NUCLEOTIDE SEQUENCE [LARGE SCALE GENOMIC DNA]</scope>
    <source>
        <strain evidence="7">NBRC 102666 / KCTC 22515 / FYK2301M01</strain>
    </source>
</reference>
<evidence type="ECO:0000313" key="7">
    <source>
        <dbReference type="Proteomes" id="UP000007881"/>
    </source>
</evidence>
<organism evidence="6 7">
    <name type="scientific">Phycisphaera mikurensis (strain NBRC 102666 / KCTC 22515 / FYK2301M01)</name>
    <dbReference type="NCBI Taxonomy" id="1142394"/>
    <lineage>
        <taxon>Bacteria</taxon>
        <taxon>Pseudomonadati</taxon>
        <taxon>Planctomycetota</taxon>
        <taxon>Phycisphaerae</taxon>
        <taxon>Phycisphaerales</taxon>
        <taxon>Phycisphaeraceae</taxon>
        <taxon>Phycisphaera</taxon>
    </lineage>
</organism>
<dbReference type="NCBIfam" id="NF002469">
    <property type="entry name" value="PRK01712.1"/>
    <property type="match status" value="1"/>
</dbReference>
<comment type="function">
    <text evidence="5">A translational regulator that binds mRNA to regulate translation initiation and/or mRNA stability. Usually binds in the 5'-UTR at or near the Shine-Dalgarno sequence preventing ribosome-binding, thus repressing translation. Its main target seems to be the major flagellin gene, while its function is anatagonized by FliW.</text>
</comment>
<keyword evidence="3 5" id="KW-0810">Translation regulation</keyword>
<dbReference type="GO" id="GO:0045947">
    <property type="term" value="P:negative regulation of translational initiation"/>
    <property type="evidence" value="ECO:0007669"/>
    <property type="project" value="UniProtKB-UniRule"/>
</dbReference>
<dbReference type="Pfam" id="PF02599">
    <property type="entry name" value="CsrA"/>
    <property type="match status" value="1"/>
</dbReference>
<keyword evidence="7" id="KW-1185">Reference proteome</keyword>
<dbReference type="eggNOG" id="COG1551">
    <property type="taxonomic scope" value="Bacteria"/>
</dbReference>
<keyword evidence="1 5" id="KW-0963">Cytoplasm</keyword>
<dbReference type="GO" id="GO:0044781">
    <property type="term" value="P:bacterial-type flagellum organization"/>
    <property type="evidence" value="ECO:0007669"/>
    <property type="project" value="UniProtKB-KW"/>
</dbReference>
<keyword evidence="5" id="KW-1005">Bacterial flagellum biogenesis</keyword>
<evidence type="ECO:0000256" key="3">
    <source>
        <dbReference type="ARBA" id="ARBA00022845"/>
    </source>
</evidence>
<dbReference type="GO" id="GO:0005829">
    <property type="term" value="C:cytosol"/>
    <property type="evidence" value="ECO:0007669"/>
    <property type="project" value="TreeGrafter"/>
</dbReference>
<protein>
    <recommendedName>
        <fullName evidence="5">Translational regulator CsrA</fullName>
    </recommendedName>
</protein>
<evidence type="ECO:0000256" key="4">
    <source>
        <dbReference type="ARBA" id="ARBA00022884"/>
    </source>
</evidence>
<dbReference type="Proteomes" id="UP000007881">
    <property type="component" value="Chromosome"/>
</dbReference>
<comment type="subunit">
    <text evidence="5">Homodimer; the beta-strands of each monomer intercalate to form a hydrophobic core, while the alpha-helices form wings that extend away from the core.</text>
</comment>
<comment type="similarity">
    <text evidence="5">Belongs to the CsrA/RsmA family.</text>
</comment>
<evidence type="ECO:0000256" key="5">
    <source>
        <dbReference type="HAMAP-Rule" id="MF_00167"/>
    </source>
</evidence>
<dbReference type="GO" id="GO:0006402">
    <property type="term" value="P:mRNA catabolic process"/>
    <property type="evidence" value="ECO:0007669"/>
    <property type="project" value="InterPro"/>
</dbReference>
<evidence type="ECO:0000313" key="6">
    <source>
        <dbReference type="EMBL" id="BAM02312.1"/>
    </source>
</evidence>
<dbReference type="HOGENOM" id="CLU_164837_0_1_0"/>
<dbReference type="NCBIfam" id="TIGR00202">
    <property type="entry name" value="csrA"/>
    <property type="match status" value="1"/>
</dbReference>
<proteinExistence type="inferred from homology"/>
<keyword evidence="4 5" id="KW-0694">RNA-binding</keyword>
<dbReference type="HAMAP" id="MF_00167">
    <property type="entry name" value="CsrA"/>
    <property type="match status" value="1"/>
</dbReference>
<dbReference type="InterPro" id="IPR003751">
    <property type="entry name" value="CsrA"/>
</dbReference>
<dbReference type="PANTHER" id="PTHR34984:SF1">
    <property type="entry name" value="CARBON STORAGE REGULATOR"/>
    <property type="match status" value="1"/>
</dbReference>
<sequence>MLVLSRQRDEVIKIGDDIEITIVDVRADKVRIGIHAPRDVSVHRKEIYEAIQEENAASASIAFEGLRLNPGLAGAAPPPAARSA</sequence>
<dbReference type="GO" id="GO:0048027">
    <property type="term" value="F:mRNA 5'-UTR binding"/>
    <property type="evidence" value="ECO:0007669"/>
    <property type="project" value="UniProtKB-UniRule"/>
</dbReference>
<evidence type="ECO:0000256" key="2">
    <source>
        <dbReference type="ARBA" id="ARBA00022491"/>
    </source>
</evidence>
<dbReference type="GO" id="GO:0006109">
    <property type="term" value="P:regulation of carbohydrate metabolic process"/>
    <property type="evidence" value="ECO:0007669"/>
    <property type="project" value="InterPro"/>
</dbReference>
<dbReference type="AlphaFoldDB" id="I0IAM4"/>
<dbReference type="KEGG" id="phm:PSMK_01530"/>
<gene>
    <name evidence="5 6" type="primary">csrA</name>
    <name evidence="6" type="ordered locus">PSMK_01530</name>
</gene>
<dbReference type="FunFam" id="2.60.40.4380:FF:000002">
    <property type="entry name" value="Translational regulator CsrA"/>
    <property type="match status" value="1"/>
</dbReference>
<dbReference type="GO" id="GO:1902208">
    <property type="term" value="P:regulation of bacterial-type flagellum assembly"/>
    <property type="evidence" value="ECO:0007669"/>
    <property type="project" value="UniProtKB-UniRule"/>
</dbReference>
<dbReference type="OrthoDB" id="9809061at2"/>
<name>I0IAM4_PHYMF</name>
<accession>I0IAM4</accession>
<keyword evidence="2 5" id="KW-0678">Repressor</keyword>
<dbReference type="STRING" id="1142394.PSMK_01530"/>
<dbReference type="Gene3D" id="2.60.40.4380">
    <property type="entry name" value="Translational regulator CsrA"/>
    <property type="match status" value="1"/>
</dbReference>
<dbReference type="SUPFAM" id="SSF117130">
    <property type="entry name" value="CsrA-like"/>
    <property type="match status" value="1"/>
</dbReference>
<dbReference type="PANTHER" id="PTHR34984">
    <property type="entry name" value="CARBON STORAGE REGULATOR"/>
    <property type="match status" value="1"/>
</dbReference>
<dbReference type="EMBL" id="AP012338">
    <property type="protein sequence ID" value="BAM02312.1"/>
    <property type="molecule type" value="Genomic_DNA"/>
</dbReference>
<dbReference type="RefSeq" id="WP_014435532.1">
    <property type="nucleotide sequence ID" value="NC_017080.1"/>
</dbReference>
<evidence type="ECO:0000256" key="1">
    <source>
        <dbReference type="ARBA" id="ARBA00022490"/>
    </source>
</evidence>